<feature type="compositionally biased region" description="Polar residues" evidence="1">
    <location>
        <begin position="227"/>
        <end position="240"/>
    </location>
</feature>
<dbReference type="AlphaFoldDB" id="A0A1D2VGS7"/>
<organism evidence="2 3">
    <name type="scientific">Ascoidea rubescens DSM 1968</name>
    <dbReference type="NCBI Taxonomy" id="1344418"/>
    <lineage>
        <taxon>Eukaryota</taxon>
        <taxon>Fungi</taxon>
        <taxon>Dikarya</taxon>
        <taxon>Ascomycota</taxon>
        <taxon>Saccharomycotina</taxon>
        <taxon>Saccharomycetes</taxon>
        <taxon>Ascoideaceae</taxon>
        <taxon>Ascoidea</taxon>
    </lineage>
</organism>
<dbReference type="RefSeq" id="XP_020047099.1">
    <property type="nucleotide sequence ID" value="XM_020189280.1"/>
</dbReference>
<feature type="compositionally biased region" description="Polar residues" evidence="1">
    <location>
        <begin position="280"/>
        <end position="304"/>
    </location>
</feature>
<dbReference type="GO" id="GO:0005829">
    <property type="term" value="C:cytosol"/>
    <property type="evidence" value="ECO:0007669"/>
    <property type="project" value="TreeGrafter"/>
</dbReference>
<dbReference type="PANTHER" id="PTHR43503:SF2">
    <property type="entry name" value="NEGATIVE REGULATOR OF SPORULATION MDS3-RELATED"/>
    <property type="match status" value="1"/>
</dbReference>
<dbReference type="GO" id="GO:0005739">
    <property type="term" value="C:mitochondrion"/>
    <property type="evidence" value="ECO:0007669"/>
    <property type="project" value="TreeGrafter"/>
</dbReference>
<proteinExistence type="predicted"/>
<dbReference type="GeneID" id="30962916"/>
<feature type="region of interest" description="Disordered" evidence="1">
    <location>
        <begin position="576"/>
        <end position="619"/>
    </location>
</feature>
<feature type="compositionally biased region" description="Low complexity" evidence="1">
    <location>
        <begin position="841"/>
        <end position="854"/>
    </location>
</feature>
<dbReference type="GO" id="GO:0045454">
    <property type="term" value="P:cell redox homeostasis"/>
    <property type="evidence" value="ECO:0007669"/>
    <property type="project" value="TreeGrafter"/>
</dbReference>
<dbReference type="FunCoup" id="A0A1D2VGS7">
    <property type="interactions" value="278"/>
</dbReference>
<dbReference type="Proteomes" id="UP000095038">
    <property type="component" value="Unassembled WGS sequence"/>
</dbReference>
<dbReference type="STRING" id="1344418.A0A1D2VGS7"/>
<feature type="compositionally biased region" description="Basic and acidic residues" evidence="1">
    <location>
        <begin position="822"/>
        <end position="831"/>
    </location>
</feature>
<protein>
    <submittedName>
        <fullName evidence="2">Uncharacterized protein</fullName>
    </submittedName>
</protein>
<gene>
    <name evidence="2" type="ORF">ASCRUDRAFT_150299</name>
</gene>
<dbReference type="EMBL" id="KV454481">
    <property type="protein sequence ID" value="ODV60792.1"/>
    <property type="molecule type" value="Genomic_DNA"/>
</dbReference>
<feature type="compositionally biased region" description="Basic and acidic residues" evidence="1">
    <location>
        <begin position="216"/>
        <end position="226"/>
    </location>
</feature>
<keyword evidence="3" id="KW-1185">Reference proteome</keyword>
<evidence type="ECO:0000313" key="2">
    <source>
        <dbReference type="EMBL" id="ODV60792.1"/>
    </source>
</evidence>
<evidence type="ECO:0000256" key="1">
    <source>
        <dbReference type="SAM" id="MobiDB-lite"/>
    </source>
</evidence>
<accession>A0A1D2VGS7</accession>
<feature type="region of interest" description="Disordered" evidence="1">
    <location>
        <begin position="822"/>
        <end position="892"/>
    </location>
</feature>
<dbReference type="InParanoid" id="A0A1D2VGS7"/>
<dbReference type="OrthoDB" id="10001928at2759"/>
<dbReference type="PANTHER" id="PTHR43503">
    <property type="entry name" value="MCG48959-RELATED"/>
    <property type="match status" value="1"/>
</dbReference>
<name>A0A1D2VGS7_9ASCO</name>
<feature type="region of interest" description="Disordered" evidence="1">
    <location>
        <begin position="548"/>
        <end position="567"/>
    </location>
</feature>
<evidence type="ECO:0000313" key="3">
    <source>
        <dbReference type="Proteomes" id="UP000095038"/>
    </source>
</evidence>
<sequence>MPPLILSPSLSYPLELPSIDENTPIDPRKLLQVRTGASTFLYRSNIFLHGGLTIPLNDLYDIKISEIENILINNYNYNYNNKTLNNINPLFASNYNNETYTQPRNYLSYAPIRSNISSIKNQSNFASYAHYAAPISNLTSLRSIFPPVAITLGRNAFTRFCLSISDFQFVSADGDTIPIPLYILRKRWGRTFDTILARSYSRAVALLQSQEDKRIRETDATADKSADSIQVESNEDSTSYTQQQKLIGLYKSTSNSSSTYTNITNTNKSVQSPNIFISDYGSLSNPTKNNSEHQNLSNNQTSDTPESKSAKSHPKFIIPPKTNEPTIPMPVPSELQREQLEYQNQKMSLLSELEKVGPVAMNKRESNASSDRLHKPYSYDDSSRASSFIDNLSSNKITEVDYNQDNVNRTMLLGHLSNLNQNSELCLEPLLIPRSLYLPFSTSSVYSFAEYFFTGQVNPKWLLTNTLDLLMIAKFYELPLLYDLISEILYVIIGRKESYIKKYSKVLSDKYFEIFGKRYESLNEFFEPTLAETEEDFDMMLLKKMSSKRRESRKRSELKQRASHLSTASTISLKKKLGDSKSMDPRNSYLNSDSDSIISKDDEDVDDDNLEKLNPQDPIVEDKKYLENHPYNLKQNDNSLCTDDDISSSDSDDFEIGLGLADDIYNTEIETKFRCGSIFSGKQSVFSKSSDYFREAELYPVIGNGSAATVTLENLASSNSPAPSFFLLQYIYETGCLGCDVRLMVRSMNILDLAKRFNKVKVEVEDVLREEIAKEEEAKKEAMKKQEEFKKKLKEEKLEQQRLEKVRRKNEAAKLEQEKIQRQLDRFERHKTEKKKANFRSSTHTSASNASTNSGILSYHPRSKRTSGPVGSIGQRQFYHKNRVDSDLNSLNSDKSMSRNAISSIGEYLTPKYSNISTTGTINTTSTIDTTNTNTNMTSASSEYSHSVDEPCFDMRSTVDGNRIKYTNQNVLGNMNTSSGNNPSLGGSKLASNIYNRNYPNISNTLDNGNINRNNSNVNNNNK</sequence>
<reference evidence="3" key="1">
    <citation type="submission" date="2016-05" db="EMBL/GenBank/DDBJ databases">
        <title>Comparative genomics of biotechnologically important yeasts.</title>
        <authorList>
            <consortium name="DOE Joint Genome Institute"/>
            <person name="Riley R."/>
            <person name="Haridas S."/>
            <person name="Wolfe K.H."/>
            <person name="Lopes M.R."/>
            <person name="Hittinger C.T."/>
            <person name="Goker M."/>
            <person name="Salamov A."/>
            <person name="Wisecaver J."/>
            <person name="Long T.M."/>
            <person name="Aerts A.L."/>
            <person name="Barry K."/>
            <person name="Choi C."/>
            <person name="Clum A."/>
            <person name="Coughlan A.Y."/>
            <person name="Deshpande S."/>
            <person name="Douglass A.P."/>
            <person name="Hanson S.J."/>
            <person name="Klenk H.-P."/>
            <person name="Labutti K."/>
            <person name="Lapidus A."/>
            <person name="Lindquist E."/>
            <person name="Lipzen A."/>
            <person name="Meier-Kolthoff J.P."/>
            <person name="Ohm R.A."/>
            <person name="Otillar R.P."/>
            <person name="Pangilinan J."/>
            <person name="Peng Y."/>
            <person name="Rokas A."/>
            <person name="Rosa C.A."/>
            <person name="Scheuner C."/>
            <person name="Sibirny A.A."/>
            <person name="Slot J.C."/>
            <person name="Stielow J.B."/>
            <person name="Sun H."/>
            <person name="Kurtzman C.P."/>
            <person name="Blackwell M."/>
            <person name="Grigoriev I.V."/>
            <person name="Jeffries T.W."/>
        </authorList>
    </citation>
    <scope>NUCLEOTIDE SEQUENCE [LARGE SCALE GENOMIC DNA]</scope>
    <source>
        <strain evidence="3">DSM 1968</strain>
    </source>
</reference>
<feature type="region of interest" description="Disordered" evidence="1">
    <location>
        <begin position="280"/>
        <end position="326"/>
    </location>
</feature>
<feature type="region of interest" description="Disordered" evidence="1">
    <location>
        <begin position="216"/>
        <end position="240"/>
    </location>
</feature>